<dbReference type="PANTHER" id="PTHR43652:SF2">
    <property type="entry name" value="BASIC AMINO ACID ANTIPORTER YFCC-RELATED"/>
    <property type="match status" value="1"/>
</dbReference>
<dbReference type="CDD" id="cd01115">
    <property type="entry name" value="SLC13_permease"/>
    <property type="match status" value="1"/>
</dbReference>
<dbReference type="EMBL" id="JBHMEW010000067">
    <property type="protein sequence ID" value="MFB9213360.1"/>
    <property type="molecule type" value="Genomic_DNA"/>
</dbReference>
<keyword evidence="5 7" id="KW-1133">Transmembrane helix</keyword>
<feature type="transmembrane region" description="Helical" evidence="7">
    <location>
        <begin position="427"/>
        <end position="444"/>
    </location>
</feature>
<feature type="transmembrane region" description="Helical" evidence="7">
    <location>
        <begin position="456"/>
        <end position="475"/>
    </location>
</feature>
<evidence type="ECO:0000256" key="3">
    <source>
        <dbReference type="ARBA" id="ARBA00022692"/>
    </source>
</evidence>
<feature type="transmembrane region" description="Helical" evidence="7">
    <location>
        <begin position="6"/>
        <end position="39"/>
    </location>
</feature>
<organism evidence="9 10">
    <name type="scientific">Echinicola jeungdonensis</name>
    <dbReference type="NCBI Taxonomy" id="709343"/>
    <lineage>
        <taxon>Bacteria</taxon>
        <taxon>Pseudomonadati</taxon>
        <taxon>Bacteroidota</taxon>
        <taxon>Cytophagia</taxon>
        <taxon>Cytophagales</taxon>
        <taxon>Cyclobacteriaceae</taxon>
        <taxon>Echinicola</taxon>
    </lineage>
</organism>
<evidence type="ECO:0000256" key="5">
    <source>
        <dbReference type="ARBA" id="ARBA00022989"/>
    </source>
</evidence>
<proteinExistence type="predicted"/>
<evidence type="ECO:0000313" key="9">
    <source>
        <dbReference type="EMBL" id="MFB9213360.1"/>
    </source>
</evidence>
<dbReference type="InterPro" id="IPR004680">
    <property type="entry name" value="Cit_transptr-like_dom"/>
</dbReference>
<evidence type="ECO:0000256" key="7">
    <source>
        <dbReference type="SAM" id="Phobius"/>
    </source>
</evidence>
<evidence type="ECO:0000259" key="8">
    <source>
        <dbReference type="PROSITE" id="PS51202"/>
    </source>
</evidence>
<accession>A0ABV5J942</accession>
<evidence type="ECO:0000313" key="10">
    <source>
        <dbReference type="Proteomes" id="UP001589654"/>
    </source>
</evidence>
<dbReference type="PANTHER" id="PTHR43652">
    <property type="entry name" value="BASIC AMINO ACID ANTIPORTER YFCC-RELATED"/>
    <property type="match status" value="1"/>
</dbReference>
<dbReference type="PROSITE" id="PS01271">
    <property type="entry name" value="NA_SULFATE"/>
    <property type="match status" value="1"/>
</dbReference>
<feature type="transmembrane region" description="Helical" evidence="7">
    <location>
        <begin position="95"/>
        <end position="125"/>
    </location>
</feature>
<evidence type="ECO:0000256" key="2">
    <source>
        <dbReference type="ARBA" id="ARBA00022448"/>
    </source>
</evidence>
<evidence type="ECO:0000256" key="1">
    <source>
        <dbReference type="ARBA" id="ARBA00004141"/>
    </source>
</evidence>
<dbReference type="Proteomes" id="UP001589654">
    <property type="component" value="Unassembled WGS sequence"/>
</dbReference>
<evidence type="ECO:0000256" key="4">
    <source>
        <dbReference type="ARBA" id="ARBA00022737"/>
    </source>
</evidence>
<comment type="caution">
    <text evidence="9">The sequence shown here is derived from an EMBL/GenBank/DDBJ whole genome shotgun (WGS) entry which is preliminary data.</text>
</comment>
<comment type="subcellular location">
    <subcellularLocation>
        <location evidence="1">Membrane</location>
        <topology evidence="1">Multi-pass membrane protein</topology>
    </subcellularLocation>
</comment>
<dbReference type="InterPro" id="IPR036721">
    <property type="entry name" value="RCK_C_sf"/>
</dbReference>
<dbReference type="InterPro" id="IPR031312">
    <property type="entry name" value="Na/sul_symport_CS"/>
</dbReference>
<feature type="transmembrane region" description="Helical" evidence="7">
    <location>
        <begin position="405"/>
        <end position="421"/>
    </location>
</feature>
<dbReference type="InterPro" id="IPR006037">
    <property type="entry name" value="RCK_C"/>
</dbReference>
<dbReference type="Gene3D" id="3.30.70.1450">
    <property type="entry name" value="Regulator of K+ conductance, C-terminal domain"/>
    <property type="match status" value="2"/>
</dbReference>
<protein>
    <submittedName>
        <fullName evidence="9">SLC13 family permease</fullName>
    </submittedName>
</protein>
<feature type="transmembrane region" description="Helical" evidence="7">
    <location>
        <begin position="137"/>
        <end position="161"/>
    </location>
</feature>
<feature type="domain" description="RCK C-terminal" evidence="8">
    <location>
        <begin position="208"/>
        <end position="292"/>
    </location>
</feature>
<reference evidence="9 10" key="1">
    <citation type="submission" date="2024-09" db="EMBL/GenBank/DDBJ databases">
        <authorList>
            <person name="Sun Q."/>
            <person name="Mori K."/>
        </authorList>
    </citation>
    <scope>NUCLEOTIDE SEQUENCE [LARGE SCALE GENOMIC DNA]</scope>
    <source>
        <strain evidence="9 10">CECT 7682</strain>
    </source>
</reference>
<keyword evidence="3 7" id="KW-0812">Transmembrane</keyword>
<gene>
    <name evidence="9" type="ORF">ACFFUR_16210</name>
</gene>
<keyword evidence="4" id="KW-0677">Repeat</keyword>
<dbReference type="SUPFAM" id="SSF116726">
    <property type="entry name" value="TrkA C-terminal domain-like"/>
    <property type="match status" value="2"/>
</dbReference>
<sequence length="597" mass="64950">MTTEAVITICVIIGAILLFTTEIITIDLVALLVIVSLVLTGVITPTQSVEGFSNMATLTVAFMFVLSAALLKTGALQYMAHRLSKTFRYNFNTGMILMMVLIAGISAFVNNTPVVAVFIPVVIQIAHSSGQSPAKMLIPLSFASIFGGTCTLIGTSTNILVSGIAEKQGAGSFTMFDMAPMGVIFLVAGILYMVFLGIRMLPDRKDERDLKEKFGMRNYLTEIKLLENAGSVGKKIMDSPLVKELEMDIIEVARNGSKFTLPPKDFVLKANDILKVRCNVAKIKSLKDRARILVPSPVQIGDDDLTGKSSTLVEMIITSNSEIDGKTLNEVDFRRKYQAIPLAIKHRKEVQHEQLYNVKLKAGDVILVEIKNHGIKDLKKMESGPDAPFVMISEDALTDFDKKKFYLVIAVICGVIGLATFNVLHIMVSVISGVTALVLLRILTMKDVYEAINWKVVFLLAGALSLGTAMTNTGLDQIIADELVVDLGQWGPVALVSGLYIVTSILTEIMSNNAAAALLAPIAIATAHKLGLSPMPFLMAITFAASASFMTPVGYHTNTMVYSAGQYKFMDFIKVGTLLNLLFWLLATLLIPLIYSF</sequence>
<feature type="transmembrane region" description="Helical" evidence="7">
    <location>
        <begin position="537"/>
        <end position="555"/>
    </location>
</feature>
<keyword evidence="6 7" id="KW-0472">Membrane</keyword>
<feature type="transmembrane region" description="Helical" evidence="7">
    <location>
        <begin position="51"/>
        <end position="75"/>
    </location>
</feature>
<name>A0ABV5J942_9BACT</name>
<dbReference type="Pfam" id="PF03600">
    <property type="entry name" value="CitMHS"/>
    <property type="match status" value="1"/>
</dbReference>
<dbReference type="Pfam" id="PF02080">
    <property type="entry name" value="TrkA_C"/>
    <property type="match status" value="2"/>
</dbReference>
<dbReference type="RefSeq" id="WP_290248591.1">
    <property type="nucleotide sequence ID" value="NZ_JAUFQT010000001.1"/>
</dbReference>
<feature type="transmembrane region" description="Helical" evidence="7">
    <location>
        <begin position="181"/>
        <end position="201"/>
    </location>
</feature>
<feature type="domain" description="RCK C-terminal" evidence="8">
    <location>
        <begin position="300"/>
        <end position="384"/>
    </location>
</feature>
<feature type="transmembrane region" description="Helical" evidence="7">
    <location>
        <begin position="575"/>
        <end position="595"/>
    </location>
</feature>
<evidence type="ECO:0000256" key="6">
    <source>
        <dbReference type="ARBA" id="ARBA00023136"/>
    </source>
</evidence>
<dbReference type="PROSITE" id="PS51202">
    <property type="entry name" value="RCK_C"/>
    <property type="match status" value="2"/>
</dbReference>
<keyword evidence="10" id="KW-1185">Reference proteome</keyword>
<keyword evidence="2" id="KW-0813">Transport</keyword>
<dbReference type="InterPro" id="IPR051679">
    <property type="entry name" value="DASS-Related_Transporters"/>
</dbReference>
<feature type="transmembrane region" description="Helical" evidence="7">
    <location>
        <begin position="487"/>
        <end position="507"/>
    </location>
</feature>